<dbReference type="Pfam" id="PF04250">
    <property type="entry name" value="DUF429"/>
    <property type="match status" value="1"/>
</dbReference>
<dbReference type="InterPro" id="IPR007362">
    <property type="entry name" value="DUF429"/>
</dbReference>
<feature type="region of interest" description="Disordered" evidence="1">
    <location>
        <begin position="173"/>
        <end position="195"/>
    </location>
</feature>
<sequence length="373" mass="41202">MVHQRSAECSAPSRSRRQVSTRCRPARRAFLPPGVTTLALGPVPGHRAGAGAAASAGERRRSVKSDSGLPRPNSFAGLDFSGARDAGRHAWVSQGRRRLRRLEVWDCRPVAELPGSGVGRDVCLPALAHWISQRGQCLIGCDFPFSLPREVTGGEGWETLVRAFLRRFPTPEEMRSACHDQSGRERRRQTDRESRAPLAPGNLRLYRQTYYGIRDVLSPLIRAGAASVLPFQRPSRGRPWLIEVCPAVTLRRLGLHNWHYKGPEERQRLERRRLLELVQELGMQLPARVCERALHDAGGDALDSLIALYTAWAVRNALEVEPPLATEGHIYVPEQLLGAPAARAAGSVSPVQSVWTAASTRSSPGRGPEMRRS</sequence>
<name>A0A831WZN6_9BACT</name>
<feature type="compositionally biased region" description="Low complexity" evidence="1">
    <location>
        <begin position="45"/>
        <end position="56"/>
    </location>
</feature>
<organism evidence="2">
    <name type="scientific">Thermorudis peleae</name>
    <dbReference type="NCBI Taxonomy" id="1382356"/>
    <lineage>
        <taxon>Bacteria</taxon>
        <taxon>Pseudomonadati</taxon>
        <taxon>Thermomicrobiota</taxon>
        <taxon>Thermomicrobia</taxon>
        <taxon>Thermomicrobia incertae sedis</taxon>
        <taxon>Thermorudis</taxon>
    </lineage>
</organism>
<gene>
    <name evidence="2" type="ORF">ENP34_04235</name>
</gene>
<feature type="region of interest" description="Disordered" evidence="1">
    <location>
        <begin position="1"/>
        <end position="76"/>
    </location>
</feature>
<protein>
    <submittedName>
        <fullName evidence="2">DUF429 domain-containing protein</fullName>
    </submittedName>
</protein>
<evidence type="ECO:0000313" key="2">
    <source>
        <dbReference type="EMBL" id="HEG90639.1"/>
    </source>
</evidence>
<evidence type="ECO:0000256" key="1">
    <source>
        <dbReference type="SAM" id="MobiDB-lite"/>
    </source>
</evidence>
<comment type="caution">
    <text evidence="2">The sequence shown here is derived from an EMBL/GenBank/DDBJ whole genome shotgun (WGS) entry which is preliminary data.</text>
</comment>
<accession>A0A831WZN6</accession>
<reference evidence="2" key="1">
    <citation type="journal article" date="2020" name="mSystems">
        <title>Genome- and Community-Level Interaction Insights into Carbon Utilization and Element Cycling Functions of Hydrothermarchaeota in Hydrothermal Sediment.</title>
        <authorList>
            <person name="Zhou Z."/>
            <person name="Liu Y."/>
            <person name="Xu W."/>
            <person name="Pan J."/>
            <person name="Luo Z.H."/>
            <person name="Li M."/>
        </authorList>
    </citation>
    <scope>NUCLEOTIDE SEQUENCE [LARGE SCALE GENOMIC DNA]</scope>
    <source>
        <strain evidence="2">SpSt-210</strain>
    </source>
</reference>
<proteinExistence type="predicted"/>
<dbReference type="EMBL" id="DSIY01000097">
    <property type="protein sequence ID" value="HEG90639.1"/>
    <property type="molecule type" value="Genomic_DNA"/>
</dbReference>
<dbReference type="AlphaFoldDB" id="A0A831WZN6"/>
<feature type="compositionally biased region" description="Basic residues" evidence="1">
    <location>
        <begin position="14"/>
        <end position="27"/>
    </location>
</feature>